<gene>
    <name evidence="2" type="ORF">N7E81_04640</name>
</gene>
<dbReference type="EMBL" id="CP106735">
    <property type="protein sequence ID" value="UXX80386.1"/>
    <property type="molecule type" value="Genomic_DNA"/>
</dbReference>
<proteinExistence type="predicted"/>
<dbReference type="SUPFAM" id="SSF159888">
    <property type="entry name" value="YdhG-like"/>
    <property type="match status" value="1"/>
</dbReference>
<organism evidence="2 3">
    <name type="scientific">Reichenbachiella carrageenanivorans</name>
    <dbReference type="NCBI Taxonomy" id="2979869"/>
    <lineage>
        <taxon>Bacteria</taxon>
        <taxon>Pseudomonadati</taxon>
        <taxon>Bacteroidota</taxon>
        <taxon>Cytophagia</taxon>
        <taxon>Cytophagales</taxon>
        <taxon>Reichenbachiellaceae</taxon>
        <taxon>Reichenbachiella</taxon>
    </lineage>
</organism>
<evidence type="ECO:0000259" key="1">
    <source>
        <dbReference type="Pfam" id="PF08818"/>
    </source>
</evidence>
<evidence type="ECO:0000313" key="2">
    <source>
        <dbReference type="EMBL" id="UXX80386.1"/>
    </source>
</evidence>
<protein>
    <submittedName>
        <fullName evidence="2">DUF1801 domain-containing protein</fullName>
    </submittedName>
</protein>
<dbReference type="RefSeq" id="WP_263052116.1">
    <property type="nucleotide sequence ID" value="NZ_CP106735.1"/>
</dbReference>
<evidence type="ECO:0000313" key="3">
    <source>
        <dbReference type="Proteomes" id="UP001062165"/>
    </source>
</evidence>
<sequence length="147" mass="16841">MQSTATSVEEYLDSLPDDRRSAISEVRLIILENLPKGIEERMNWGMISYEVPLAIYPDTYNKKPLMYAALASQKNHMSVYLSGIYCDKSLKENFEMDYHASGQKLDMGKSCVRFRKLEHLPLEVIGRAIAATDMDTFVAFAKSHKRR</sequence>
<name>A0ABY6D2J6_9BACT</name>
<dbReference type="Gene3D" id="3.90.1150.200">
    <property type="match status" value="1"/>
</dbReference>
<feature type="domain" description="YdhG-like" evidence="1">
    <location>
        <begin position="19"/>
        <end position="130"/>
    </location>
</feature>
<dbReference type="InterPro" id="IPR014922">
    <property type="entry name" value="YdhG-like"/>
</dbReference>
<keyword evidence="3" id="KW-1185">Reference proteome</keyword>
<accession>A0ABY6D2J6</accession>
<dbReference type="Proteomes" id="UP001062165">
    <property type="component" value="Chromosome"/>
</dbReference>
<reference evidence="2" key="1">
    <citation type="submission" date="2022-10" db="EMBL/GenBank/DDBJ databases">
        <title>Comparative genomics and taxonomic characterization of three novel marine species of genus Reichenbachiella exhibiting antioxidant and polysaccharide degradation activities.</title>
        <authorList>
            <person name="Muhammad N."/>
            <person name="Lee Y.-J."/>
            <person name="Ko J."/>
            <person name="Kim S.-G."/>
        </authorList>
    </citation>
    <scope>NUCLEOTIDE SEQUENCE</scope>
    <source>
        <strain evidence="2">Wsw4-B4</strain>
    </source>
</reference>
<dbReference type="Pfam" id="PF08818">
    <property type="entry name" value="DUF1801"/>
    <property type="match status" value="1"/>
</dbReference>